<accession>A0A0D9YM32</accession>
<protein>
    <recommendedName>
        <fullName evidence="3">F-box associated domain-containing protein</fullName>
    </recommendedName>
</protein>
<dbReference type="STRING" id="40148.A0A0D9YM32"/>
<organism evidence="1">
    <name type="scientific">Oryza glumipatula</name>
    <dbReference type="NCBI Taxonomy" id="40148"/>
    <lineage>
        <taxon>Eukaryota</taxon>
        <taxon>Viridiplantae</taxon>
        <taxon>Streptophyta</taxon>
        <taxon>Embryophyta</taxon>
        <taxon>Tracheophyta</taxon>
        <taxon>Spermatophyta</taxon>
        <taxon>Magnoliopsida</taxon>
        <taxon>Liliopsida</taxon>
        <taxon>Poales</taxon>
        <taxon>Poaceae</taxon>
        <taxon>BOP clade</taxon>
        <taxon>Oryzoideae</taxon>
        <taxon>Oryzeae</taxon>
        <taxon>Oryzinae</taxon>
        <taxon>Oryza</taxon>
    </lineage>
</organism>
<dbReference type="PANTHER" id="PTHR33085">
    <property type="entry name" value="OS12G0113100 PROTEIN-RELATED"/>
    <property type="match status" value="1"/>
</dbReference>
<reference evidence="1" key="2">
    <citation type="submission" date="2018-05" db="EMBL/GenBank/DDBJ databases">
        <title>OgluRS3 (Oryza glumaepatula Reference Sequence Version 3).</title>
        <authorList>
            <person name="Zhang J."/>
            <person name="Kudrna D."/>
            <person name="Lee S."/>
            <person name="Talag J."/>
            <person name="Welchert J."/>
            <person name="Wing R.A."/>
        </authorList>
    </citation>
    <scope>NUCLEOTIDE SEQUENCE [LARGE SCALE GENOMIC DNA]</scope>
</reference>
<dbReference type="EnsemblPlants" id="OGLUM02G03080.1">
    <property type="protein sequence ID" value="OGLUM02G03080.1"/>
    <property type="gene ID" value="OGLUM02G03080"/>
</dbReference>
<dbReference type="Gramene" id="OGLUM02G03080.1">
    <property type="protein sequence ID" value="OGLUM02G03080.1"/>
    <property type="gene ID" value="OGLUM02G03080"/>
</dbReference>
<evidence type="ECO:0008006" key="3">
    <source>
        <dbReference type="Google" id="ProtNLM"/>
    </source>
</evidence>
<dbReference type="InterPro" id="IPR012871">
    <property type="entry name" value="DUF1668_ORYSA"/>
</dbReference>
<dbReference type="Pfam" id="PF07893">
    <property type="entry name" value="DUF1668"/>
    <property type="match status" value="1"/>
</dbReference>
<dbReference type="PANTHER" id="PTHR33085:SF88">
    <property type="entry name" value="OS08G0165000 PROTEIN"/>
    <property type="match status" value="1"/>
</dbReference>
<keyword evidence="2" id="KW-1185">Reference proteome</keyword>
<dbReference type="AlphaFoldDB" id="A0A0D9YM32"/>
<proteinExistence type="predicted"/>
<dbReference type="Proteomes" id="UP000026961">
    <property type="component" value="Chromosome 2"/>
</dbReference>
<evidence type="ECO:0000313" key="1">
    <source>
        <dbReference type="EnsemblPlants" id="OGLUM02G03080.1"/>
    </source>
</evidence>
<dbReference type="eggNOG" id="ENOG502R42V">
    <property type="taxonomic scope" value="Eukaryota"/>
</dbReference>
<name>A0A0D9YM32_9ORYZ</name>
<evidence type="ECO:0000313" key="2">
    <source>
        <dbReference type="Proteomes" id="UP000026961"/>
    </source>
</evidence>
<dbReference type="HOGENOM" id="CLU_018267_0_1_1"/>
<sequence>MSFRRRFVYLVVGACHSRRAVLDVCHTPAATFRLHRVNMSRFFYPQPPAAMPPPPPDASAMVDARLPRHTMSFYAPSSSSEEEHYDGRMQFMLLGRDRVLATDQTGRAAIYDAAAHATRTAPAFTRPKNDPVSVAVGDDALYVLDTSARPEEPCFEALVYDRGGLRTGTWRTDYYDDWRCHPLPPRPFPGAYLDAVGAYTVVGGSDIWMSTKDGCTYSFDTARRAWAKQGDWTLPFQGLAEFVPEYNLWFGLSSTKNNHLCALDLAGAAKRQSSSPPAPRNVWEDLKPPKDWRPERSYLVHLGSGRFCVARFFDKIDSDMDVRSTTVKAVFTGVEVKPCGKAGRGLQMIKHKSECYSLEEPFHWVL</sequence>
<reference evidence="1" key="1">
    <citation type="submission" date="2015-04" db="UniProtKB">
        <authorList>
            <consortium name="EnsemblPlants"/>
        </authorList>
    </citation>
    <scope>IDENTIFICATION</scope>
</reference>